<accession>A0A814UB36</accession>
<feature type="binding site" evidence="5">
    <location>
        <position position="63"/>
    </location>
    <ligand>
        <name>Ca(2+)</name>
        <dbReference type="ChEBI" id="CHEBI:29108"/>
    </ligand>
</feature>
<dbReference type="EMBL" id="CAJNOI010000195">
    <property type="protein sequence ID" value="CAF1174243.1"/>
    <property type="molecule type" value="Genomic_DNA"/>
</dbReference>
<dbReference type="GO" id="GO:0004571">
    <property type="term" value="F:mannosyl-oligosaccharide 1,2-alpha-mannosidase activity"/>
    <property type="evidence" value="ECO:0007669"/>
    <property type="project" value="InterPro"/>
</dbReference>
<dbReference type="GO" id="GO:0005975">
    <property type="term" value="P:carbohydrate metabolic process"/>
    <property type="evidence" value="ECO:0007669"/>
    <property type="project" value="InterPro"/>
</dbReference>
<keyword evidence="5" id="KW-0106">Calcium</keyword>
<gene>
    <name evidence="6" type="ORF">BJG266_LOCUS25379</name>
</gene>
<evidence type="ECO:0000256" key="4">
    <source>
        <dbReference type="ARBA" id="ARBA00023180"/>
    </source>
</evidence>
<name>A0A814UB36_9BILA</name>
<evidence type="ECO:0000256" key="3">
    <source>
        <dbReference type="ARBA" id="ARBA00022824"/>
    </source>
</evidence>
<dbReference type="Gene3D" id="1.50.10.10">
    <property type="match status" value="1"/>
</dbReference>
<dbReference type="InterPro" id="IPR001382">
    <property type="entry name" value="Glyco_hydro_47"/>
</dbReference>
<dbReference type="PANTHER" id="PTHR45679:SF6">
    <property type="entry name" value="ER DEGRADATION-ENHANCING ALPHA-MANNOSIDASE-LIKE PROTEIN 2"/>
    <property type="match status" value="1"/>
</dbReference>
<dbReference type="InterPro" id="IPR044674">
    <property type="entry name" value="EDEM1/2/3"/>
</dbReference>
<comment type="caution">
    <text evidence="6">The sequence shown here is derived from an EMBL/GenBank/DDBJ whole genome shotgun (WGS) entry which is preliminary data.</text>
</comment>
<dbReference type="SUPFAM" id="SSF48225">
    <property type="entry name" value="Seven-hairpin glycosidases"/>
    <property type="match status" value="1"/>
</dbReference>
<dbReference type="GO" id="GO:0044322">
    <property type="term" value="C:endoplasmic reticulum quality control compartment"/>
    <property type="evidence" value="ECO:0007669"/>
    <property type="project" value="GOC"/>
</dbReference>
<keyword evidence="5" id="KW-0479">Metal-binding</keyword>
<dbReference type="PANTHER" id="PTHR45679">
    <property type="entry name" value="ER DEGRADATION-ENHANCING ALPHA-MANNOSIDASE-LIKE PROTEIN 2"/>
    <property type="match status" value="1"/>
</dbReference>
<reference evidence="6" key="1">
    <citation type="submission" date="2021-02" db="EMBL/GenBank/DDBJ databases">
        <authorList>
            <person name="Nowell W R."/>
        </authorList>
    </citation>
    <scope>NUCLEOTIDE SEQUENCE</scope>
</reference>
<organism evidence="6 7">
    <name type="scientific">Adineta steineri</name>
    <dbReference type="NCBI Taxonomy" id="433720"/>
    <lineage>
        <taxon>Eukaryota</taxon>
        <taxon>Metazoa</taxon>
        <taxon>Spiralia</taxon>
        <taxon>Gnathifera</taxon>
        <taxon>Rotifera</taxon>
        <taxon>Eurotatoria</taxon>
        <taxon>Bdelloidea</taxon>
        <taxon>Adinetida</taxon>
        <taxon>Adinetidae</taxon>
        <taxon>Adineta</taxon>
    </lineage>
</organism>
<dbReference type="Pfam" id="PF01532">
    <property type="entry name" value="Glyco_hydro_47"/>
    <property type="match status" value="1"/>
</dbReference>
<keyword evidence="4" id="KW-0325">Glycoprotein</keyword>
<comment type="subcellular location">
    <subcellularLocation>
        <location evidence="1">Endoplasmic reticulum</location>
    </subcellularLocation>
</comment>
<evidence type="ECO:0008006" key="8">
    <source>
        <dbReference type="Google" id="ProtNLM"/>
    </source>
</evidence>
<protein>
    <recommendedName>
        <fullName evidence="8">Alpha-1,2-Mannosidase</fullName>
    </recommendedName>
</protein>
<dbReference type="Proteomes" id="UP000663877">
    <property type="component" value="Unassembled WGS sequence"/>
</dbReference>
<evidence type="ECO:0000256" key="2">
    <source>
        <dbReference type="ARBA" id="ARBA00007658"/>
    </source>
</evidence>
<keyword evidence="3" id="KW-0256">Endoplasmic reticulum</keyword>
<proteinExistence type="inferred from homology"/>
<dbReference type="InterPro" id="IPR012341">
    <property type="entry name" value="6hp_glycosidase-like_sf"/>
</dbReference>
<evidence type="ECO:0000313" key="7">
    <source>
        <dbReference type="Proteomes" id="UP000663877"/>
    </source>
</evidence>
<sequence>MLKNVKDHRLDNRMESFFLAETIKYLYLIFDEDNFLHSNGEYATEHETPLGSCFLDTGYVYNTEAHPIDIGSLDCCTSSIINEKSSKKTEENLLTKEQMKWLRNSLINQDNENLSGAIKRNYSLLTCSALTYEQRFSVYGEIMT</sequence>
<evidence type="ECO:0000256" key="1">
    <source>
        <dbReference type="ARBA" id="ARBA00004240"/>
    </source>
</evidence>
<comment type="similarity">
    <text evidence="2">Belongs to the glycosyl hydrolase 47 family.</text>
</comment>
<comment type="cofactor">
    <cofactor evidence="5">
        <name>Ca(2+)</name>
        <dbReference type="ChEBI" id="CHEBI:29108"/>
    </cofactor>
</comment>
<dbReference type="GO" id="GO:0016020">
    <property type="term" value="C:membrane"/>
    <property type="evidence" value="ECO:0007669"/>
    <property type="project" value="InterPro"/>
</dbReference>
<dbReference type="InterPro" id="IPR036026">
    <property type="entry name" value="Seven-hairpin_glycosidases"/>
</dbReference>
<evidence type="ECO:0000256" key="5">
    <source>
        <dbReference type="PIRSR" id="PIRSR601382-2"/>
    </source>
</evidence>
<dbReference type="GO" id="GO:0005509">
    <property type="term" value="F:calcium ion binding"/>
    <property type="evidence" value="ECO:0007669"/>
    <property type="project" value="InterPro"/>
</dbReference>
<dbReference type="GO" id="GO:1904380">
    <property type="term" value="P:endoplasmic reticulum mannose trimming"/>
    <property type="evidence" value="ECO:0007669"/>
    <property type="project" value="InterPro"/>
</dbReference>
<evidence type="ECO:0000313" key="6">
    <source>
        <dbReference type="EMBL" id="CAF1174243.1"/>
    </source>
</evidence>
<dbReference type="AlphaFoldDB" id="A0A814UB36"/>